<organism evidence="1 2">
    <name type="scientific">Ascaris lumbricoides</name>
    <name type="common">Giant roundworm</name>
    <dbReference type="NCBI Taxonomy" id="6252"/>
    <lineage>
        <taxon>Eukaryota</taxon>
        <taxon>Metazoa</taxon>
        <taxon>Ecdysozoa</taxon>
        <taxon>Nematoda</taxon>
        <taxon>Chromadorea</taxon>
        <taxon>Rhabditida</taxon>
        <taxon>Spirurina</taxon>
        <taxon>Ascaridomorpha</taxon>
        <taxon>Ascaridoidea</taxon>
        <taxon>Ascarididae</taxon>
        <taxon>Ascaris</taxon>
    </lineage>
</organism>
<dbReference type="Proteomes" id="UP000036681">
    <property type="component" value="Unplaced"/>
</dbReference>
<dbReference type="AlphaFoldDB" id="A0A0M3IUF7"/>
<protein>
    <submittedName>
        <fullName evidence="2">Rad21_Rec8 domain-containing protein</fullName>
    </submittedName>
</protein>
<reference evidence="2" key="1">
    <citation type="submission" date="2017-02" db="UniProtKB">
        <authorList>
            <consortium name="WormBaseParasite"/>
        </authorList>
    </citation>
    <scope>IDENTIFICATION</scope>
</reference>
<keyword evidence="1" id="KW-1185">Reference proteome</keyword>
<evidence type="ECO:0000313" key="1">
    <source>
        <dbReference type="Proteomes" id="UP000036681"/>
    </source>
</evidence>
<evidence type="ECO:0000313" key="2">
    <source>
        <dbReference type="WBParaSite" id="ALUE_0002238501-mRNA-1"/>
    </source>
</evidence>
<dbReference type="WBParaSite" id="ALUE_0002238501-mRNA-1">
    <property type="protein sequence ID" value="ALUE_0002238501-mRNA-1"/>
    <property type="gene ID" value="ALUE_0002238501"/>
</dbReference>
<sequence length="454" mass="50602">MCLGELIVCYLRINCLLLADELRETIVSEALGLDSKVPEGYVWPPLDYATPMDDIDFKPVQKIQHLRQEYDERMARERELEPKESDEFDECSFEIGVWDPELGRGLEPLCTDRSKQEVMTADDFEDTMGLMTNGSAMRQHGGMSDDEEEDAVVLFDFMNTLGKEKADLFAPRDNIESAGWDDLEVHEEIVPNDVNMPLSVNSGSAMIDSRALMADLSKMSWGIGQVTGQSPLIIPPPNNVVEEKADLFAPRDNIESAGWDDLEVHEEIVPNDVNMPLSVNSGSAMIDSRALMADLSKMSWGIGQLTGQSSLIIPPPNNVVGAAISSPANLHTEQKRGSKYTETRSVQQRKQPLQLYLDSMERLEDTDRGMPTNGRNEESVDLIQFLDDEEELNKIRLPTLSYLTNDNCLLDVDLGESSHECHVLVPMQVDLPGLIASTSEDSMKSTSSQKVKFV</sequence>
<accession>A0A0M3IUF7</accession>
<proteinExistence type="predicted"/>
<name>A0A0M3IUF7_ASCLU</name>